<dbReference type="InterPro" id="IPR009291">
    <property type="entry name" value="Vps62"/>
</dbReference>
<dbReference type="InterPro" id="IPR001229">
    <property type="entry name" value="Jacalin-like_lectin_dom"/>
</dbReference>
<keyword evidence="1" id="KW-0732">Signal</keyword>
<dbReference type="Proteomes" id="UP000198660">
    <property type="component" value="Unassembled WGS sequence"/>
</dbReference>
<dbReference type="EMBL" id="FPAA01000016">
    <property type="protein sequence ID" value="SFT00474.1"/>
    <property type="molecule type" value="Genomic_DNA"/>
</dbReference>
<dbReference type="PANTHER" id="PTHR48174:SF5">
    <property type="entry name" value="VACUOLAR PROTEIN SORTING-ASSOCIATED PROTEIN 62"/>
    <property type="match status" value="1"/>
</dbReference>
<dbReference type="GO" id="GO:0030246">
    <property type="term" value="F:carbohydrate binding"/>
    <property type="evidence" value="ECO:0007669"/>
    <property type="project" value="UniProtKB-KW"/>
</dbReference>
<gene>
    <name evidence="3" type="ORF">SAMN05444972_11638</name>
</gene>
<evidence type="ECO:0000256" key="1">
    <source>
        <dbReference type="SAM" id="SignalP"/>
    </source>
</evidence>
<dbReference type="RefSeq" id="WP_091839376.1">
    <property type="nucleotide sequence ID" value="NZ_FPAA01000016.1"/>
</dbReference>
<feature type="signal peptide" evidence="1">
    <location>
        <begin position="1"/>
        <end position="25"/>
    </location>
</feature>
<dbReference type="AlphaFoldDB" id="A0A1I6UGH2"/>
<organism evidence="3 4">
    <name type="scientific">Marininema halotolerans</name>
    <dbReference type="NCBI Taxonomy" id="1155944"/>
    <lineage>
        <taxon>Bacteria</taxon>
        <taxon>Bacillati</taxon>
        <taxon>Bacillota</taxon>
        <taxon>Bacilli</taxon>
        <taxon>Bacillales</taxon>
        <taxon>Thermoactinomycetaceae</taxon>
        <taxon>Marininema</taxon>
    </lineage>
</organism>
<dbReference type="PANTHER" id="PTHR48174">
    <property type="entry name" value="DUF946 FAMILY PROTEIN"/>
    <property type="match status" value="1"/>
</dbReference>
<evidence type="ECO:0000313" key="3">
    <source>
        <dbReference type="EMBL" id="SFT00474.1"/>
    </source>
</evidence>
<dbReference type="PROSITE" id="PS51752">
    <property type="entry name" value="JACALIN_LECTIN"/>
    <property type="match status" value="1"/>
</dbReference>
<protein>
    <submittedName>
        <fullName evidence="3">Jacalin-like lectin domain-containing protein</fullName>
    </submittedName>
</protein>
<feature type="chain" id="PRO_5038872930" evidence="1">
    <location>
        <begin position="26"/>
        <end position="471"/>
    </location>
</feature>
<name>A0A1I6UGH2_9BACL</name>
<keyword evidence="3" id="KW-0430">Lectin</keyword>
<keyword evidence="4" id="KW-1185">Reference proteome</keyword>
<feature type="domain" description="Jacalin-type lectin" evidence="2">
    <location>
        <begin position="335"/>
        <end position="469"/>
    </location>
</feature>
<dbReference type="Gene3D" id="2.100.10.30">
    <property type="entry name" value="Jacalin-like lectin domain"/>
    <property type="match status" value="1"/>
</dbReference>
<sequence length="471" mass="52081">MDKYVKVCSLFLCCLIVLYSVPSHAFASASFSNAEKLQLMTQYAPQVWFDKDEQYYPSSVEWSFSFLERYKKSGTDEYSLRTKESLDNPNGVLSFFHGNLNSARVYSFWKQVNPTTADIKYYIWYPYNRGKISKNLESFASFFGIHGGIGNHVGDWEGISIRLENGQPTRTEINYHSWSKMYDWKDIPKVDASHVVTYSAQGSHGMWKDPGEHEYYQIKVPVLGKIDGLVDKTSKGKAWNTWNALEAYDMDQKQGLSGKKWPTWMSADTKSTLPGKNPADPMSGGIASWGNEKKGCDSLLNKVSGECTLSNGPSGPDENSNWSSSYGVNSKISDFMMGESFGGNGGGSFNDLSKMSSQNDVKKIILRTGSRVDQIGVQYTDGLTLRHGGSGGGEKALELGSNEWISQTTFCKGNTIHYAKIVTNQGRTVSGGNSTNECRVFKAPSGFKIAGFWGSSGSELDRVGAVMVPNK</sequence>
<reference evidence="4" key="1">
    <citation type="submission" date="2016-10" db="EMBL/GenBank/DDBJ databases">
        <authorList>
            <person name="Varghese N."/>
            <person name="Submissions S."/>
        </authorList>
    </citation>
    <scope>NUCLEOTIDE SEQUENCE [LARGE SCALE GENOMIC DNA]</scope>
    <source>
        <strain evidence="4">DSM 45789</strain>
    </source>
</reference>
<dbReference type="SMART" id="SM00915">
    <property type="entry name" value="Jacalin"/>
    <property type="match status" value="1"/>
</dbReference>
<evidence type="ECO:0000259" key="2">
    <source>
        <dbReference type="PROSITE" id="PS51752"/>
    </source>
</evidence>
<evidence type="ECO:0000313" key="4">
    <source>
        <dbReference type="Proteomes" id="UP000198660"/>
    </source>
</evidence>
<dbReference type="OrthoDB" id="787205at2"/>
<dbReference type="InterPro" id="IPR036404">
    <property type="entry name" value="Jacalin-like_lectin_dom_sf"/>
</dbReference>
<accession>A0A1I6UGH2</accession>
<dbReference type="Pfam" id="PF01419">
    <property type="entry name" value="Jacalin"/>
    <property type="match status" value="1"/>
</dbReference>
<proteinExistence type="predicted"/>
<dbReference type="Pfam" id="PF06101">
    <property type="entry name" value="Vps62"/>
    <property type="match status" value="1"/>
</dbReference>
<dbReference type="SUPFAM" id="SSF51101">
    <property type="entry name" value="Mannose-binding lectins"/>
    <property type="match status" value="1"/>
</dbReference>